<evidence type="ECO:0000259" key="5">
    <source>
        <dbReference type="Pfam" id="PF25975"/>
    </source>
</evidence>
<evidence type="ECO:0000313" key="6">
    <source>
        <dbReference type="EMBL" id="MFC2973745.1"/>
    </source>
</evidence>
<dbReference type="InterPro" id="IPR058792">
    <property type="entry name" value="Beta-barrel_RND_2"/>
</dbReference>
<dbReference type="InterPro" id="IPR058648">
    <property type="entry name" value="HH_CzcB-like"/>
</dbReference>
<comment type="caution">
    <text evidence="6">The sequence shown here is derived from an EMBL/GenBank/DDBJ whole genome shotgun (WGS) entry which is preliminary data.</text>
</comment>
<dbReference type="InterPro" id="IPR006143">
    <property type="entry name" value="RND_pump_MFP"/>
</dbReference>
<name>A0ABV7AWL7_9GAMM</name>
<dbReference type="Proteomes" id="UP001595457">
    <property type="component" value="Unassembled WGS sequence"/>
</dbReference>
<evidence type="ECO:0000259" key="4">
    <source>
        <dbReference type="Pfam" id="PF25954"/>
    </source>
</evidence>
<feature type="domain" description="CzcB-like C-terminal circularly permuted SH3-like" evidence="5">
    <location>
        <begin position="258"/>
        <end position="315"/>
    </location>
</feature>
<dbReference type="InterPro" id="IPR058649">
    <property type="entry name" value="CzcB_C"/>
</dbReference>
<proteinExistence type="inferred from homology"/>
<dbReference type="RefSeq" id="WP_377815586.1">
    <property type="nucleotide sequence ID" value="NZ_JBHRSJ010000034.1"/>
</dbReference>
<dbReference type="Pfam" id="PF25975">
    <property type="entry name" value="CzcB_C"/>
    <property type="match status" value="1"/>
</dbReference>
<dbReference type="EMBL" id="JBHRSJ010000034">
    <property type="protein sequence ID" value="MFC2973745.1"/>
    <property type="molecule type" value="Genomic_DNA"/>
</dbReference>
<accession>A0ABV7AWL7</accession>
<dbReference type="NCBIfam" id="TIGR01730">
    <property type="entry name" value="RND_mfp"/>
    <property type="match status" value="1"/>
</dbReference>
<evidence type="ECO:0000256" key="2">
    <source>
        <dbReference type="ARBA" id="ARBA00022448"/>
    </source>
</evidence>
<sequence length="326" mass="34252">MQGQTGSIKSSFPAQVVVPTQAEQVVSSPVSGLVAQLLVLQNEIVRPGTPLIRIASPELGQLQLQLLQAGARATLARQASQREQALYSEGIIAQRRVQEAQAALKEAEAALQQAKAALRLSGMPAETVARVAASGTPQDSITLTSSQNGIVTAVAVKPGQRVDNMTALLNVAQTDVLWLDIQLPVTERANWRAGTKVMATVAGHETQAEILSISPTVSANSQTVLLRAAIDGKSGQIRPGEFVTVELPVAATQEGWDVPLAAVAHDGDQAYVFVRTADGFEARPVTVAARAGQLVRVQGELKTGEQIAVSSVVALKGAWLNAKESQ</sequence>
<reference evidence="7" key="1">
    <citation type="journal article" date="2019" name="Int. J. Syst. Evol. Microbiol.">
        <title>The Global Catalogue of Microorganisms (GCM) 10K type strain sequencing project: providing services to taxonomists for standard genome sequencing and annotation.</title>
        <authorList>
            <consortium name="The Broad Institute Genomics Platform"/>
            <consortium name="The Broad Institute Genome Sequencing Center for Infectious Disease"/>
            <person name="Wu L."/>
            <person name="Ma J."/>
        </authorList>
    </citation>
    <scope>NUCLEOTIDE SEQUENCE [LARGE SCALE GENOMIC DNA]</scope>
    <source>
        <strain evidence="7">KCTC 62195</strain>
    </source>
</reference>
<dbReference type="Pfam" id="PF25954">
    <property type="entry name" value="Beta-barrel_RND_2"/>
    <property type="match status" value="1"/>
</dbReference>
<dbReference type="PANTHER" id="PTHR30097:SF4">
    <property type="entry name" value="SLR6042 PROTEIN"/>
    <property type="match status" value="1"/>
</dbReference>
<organism evidence="6 7">
    <name type="scientific">Azotobacter bryophylli</name>
    <dbReference type="NCBI Taxonomy" id="1986537"/>
    <lineage>
        <taxon>Bacteria</taxon>
        <taxon>Pseudomonadati</taxon>
        <taxon>Pseudomonadota</taxon>
        <taxon>Gammaproteobacteria</taxon>
        <taxon>Pseudomonadales</taxon>
        <taxon>Pseudomonadaceae</taxon>
        <taxon>Azotobacter</taxon>
    </lineage>
</organism>
<comment type="similarity">
    <text evidence="1">Belongs to the membrane fusion protein (MFP) (TC 8.A.1) family.</text>
</comment>
<evidence type="ECO:0000259" key="3">
    <source>
        <dbReference type="Pfam" id="PF25893"/>
    </source>
</evidence>
<keyword evidence="2" id="KW-0813">Transport</keyword>
<dbReference type="PANTHER" id="PTHR30097">
    <property type="entry name" value="CATION EFFLUX SYSTEM PROTEIN CUSB"/>
    <property type="match status" value="1"/>
</dbReference>
<dbReference type="Gene3D" id="2.40.420.20">
    <property type="match status" value="1"/>
</dbReference>
<protein>
    <submittedName>
        <fullName evidence="6">Efflux RND transporter periplasmic adaptor subunit</fullName>
    </submittedName>
</protein>
<gene>
    <name evidence="6" type="ORF">ACFOJE_16190</name>
</gene>
<dbReference type="SUPFAM" id="SSF111369">
    <property type="entry name" value="HlyD-like secretion proteins"/>
    <property type="match status" value="1"/>
</dbReference>
<feature type="domain" description="CzcB-like alpha-helical hairpin" evidence="3">
    <location>
        <begin position="63"/>
        <end position="119"/>
    </location>
</feature>
<dbReference type="Gene3D" id="2.40.30.170">
    <property type="match status" value="1"/>
</dbReference>
<dbReference type="Pfam" id="PF25893">
    <property type="entry name" value="HH_CzcB"/>
    <property type="match status" value="1"/>
</dbReference>
<evidence type="ECO:0000256" key="1">
    <source>
        <dbReference type="ARBA" id="ARBA00009477"/>
    </source>
</evidence>
<dbReference type="InterPro" id="IPR051909">
    <property type="entry name" value="MFP_Cation_Efflux"/>
</dbReference>
<dbReference type="Gene3D" id="1.10.287.470">
    <property type="entry name" value="Helix hairpin bin"/>
    <property type="match status" value="1"/>
</dbReference>
<evidence type="ECO:0000313" key="7">
    <source>
        <dbReference type="Proteomes" id="UP001595457"/>
    </source>
</evidence>
<keyword evidence="7" id="KW-1185">Reference proteome</keyword>
<feature type="domain" description="CusB-like beta-barrel" evidence="4">
    <location>
        <begin position="177"/>
        <end position="247"/>
    </location>
</feature>